<name>A0A1E7EZ01_9STRA</name>
<keyword evidence="2" id="KW-0843">Virulence</keyword>
<dbReference type="InterPro" id="IPR043504">
    <property type="entry name" value="Peptidase_S1_PA_chymotrypsin"/>
</dbReference>
<dbReference type="PRINTS" id="PR00722">
    <property type="entry name" value="CHYMOTRYPSIN"/>
</dbReference>
<keyword evidence="5" id="KW-0645">Protease</keyword>
<evidence type="ECO:0000313" key="6">
    <source>
        <dbReference type="Proteomes" id="UP000095751"/>
    </source>
</evidence>
<sequence>CGGTLISPTIVLAAAHCEISLVSDAVFQRYYHPSEVGINPSKEIRIPVKEEIKHPNYNRRTLENDVMLLILEKSPNDYVRNKGQSSSPNQTPLKLTALGWGHTVSGGKGQPSDTLQEARLNYVYNSECNKAQESNLVNYDGRISPDMMCTWHSQQDTCHGDSGGPIVLENLASILENANDNTDMGIVSWGEDCADAIFPGVASRVSESYEWI</sequence>
<dbReference type="InterPro" id="IPR009003">
    <property type="entry name" value="Peptidase_S1_PA"/>
</dbReference>
<dbReference type="PROSITE" id="PS50240">
    <property type="entry name" value="TRYPSIN_DOM"/>
    <property type="match status" value="1"/>
</dbReference>
<accession>A0A1E7EZ01</accession>
<dbReference type="InterPro" id="IPR001314">
    <property type="entry name" value="Peptidase_S1A"/>
</dbReference>
<keyword evidence="3" id="KW-1015">Disulfide bond</keyword>
<dbReference type="InterPro" id="IPR001254">
    <property type="entry name" value="Trypsin_dom"/>
</dbReference>
<dbReference type="SMART" id="SM00020">
    <property type="entry name" value="Tryp_SPc"/>
    <property type="match status" value="1"/>
</dbReference>
<evidence type="ECO:0000259" key="4">
    <source>
        <dbReference type="PROSITE" id="PS50240"/>
    </source>
</evidence>
<dbReference type="InParanoid" id="A0A1E7EZ01"/>
<feature type="non-terminal residue" evidence="5">
    <location>
        <position position="212"/>
    </location>
</feature>
<dbReference type="OrthoDB" id="104223at2759"/>
<dbReference type="AlphaFoldDB" id="A0A1E7EZ01"/>
<evidence type="ECO:0000256" key="1">
    <source>
        <dbReference type="ARBA" id="ARBA00007664"/>
    </source>
</evidence>
<dbReference type="Gene3D" id="2.40.10.10">
    <property type="entry name" value="Trypsin-like serine proteases"/>
    <property type="match status" value="2"/>
</dbReference>
<evidence type="ECO:0000256" key="2">
    <source>
        <dbReference type="ARBA" id="ARBA00023026"/>
    </source>
</evidence>
<dbReference type="InterPro" id="IPR033116">
    <property type="entry name" value="TRYPSIN_SER"/>
</dbReference>
<reference evidence="5 6" key="1">
    <citation type="submission" date="2016-09" db="EMBL/GenBank/DDBJ databases">
        <title>Extensive genetic diversity and differential bi-allelic expression allows diatom success in the polar Southern Ocean.</title>
        <authorList>
            <consortium name="DOE Joint Genome Institute"/>
            <person name="Mock T."/>
            <person name="Otillar R.P."/>
            <person name="Strauss J."/>
            <person name="Dupont C."/>
            <person name="Frickenhaus S."/>
            <person name="Maumus F."/>
            <person name="Mcmullan M."/>
            <person name="Sanges R."/>
            <person name="Schmutz J."/>
            <person name="Toseland A."/>
            <person name="Valas R."/>
            <person name="Veluchamy A."/>
            <person name="Ward B.J."/>
            <person name="Allen A."/>
            <person name="Barry K."/>
            <person name="Falciatore A."/>
            <person name="Ferrante M."/>
            <person name="Fortunato A.E."/>
            <person name="Gloeckner G."/>
            <person name="Gruber A."/>
            <person name="Hipkin R."/>
            <person name="Janech M."/>
            <person name="Kroth P."/>
            <person name="Leese F."/>
            <person name="Lindquist E."/>
            <person name="Lyon B.R."/>
            <person name="Martin J."/>
            <person name="Mayer C."/>
            <person name="Parker M."/>
            <person name="Quesneville H."/>
            <person name="Raymond J."/>
            <person name="Uhlig C."/>
            <person name="Valentin K.U."/>
            <person name="Worden A.Z."/>
            <person name="Armbrust E.V."/>
            <person name="Bowler C."/>
            <person name="Green B."/>
            <person name="Moulton V."/>
            <person name="Van Oosterhout C."/>
            <person name="Grigoriev I."/>
        </authorList>
    </citation>
    <scope>NUCLEOTIDE SEQUENCE [LARGE SCALE GENOMIC DNA]</scope>
    <source>
        <strain evidence="5 6">CCMP1102</strain>
    </source>
</reference>
<dbReference type="GO" id="GO:0004252">
    <property type="term" value="F:serine-type endopeptidase activity"/>
    <property type="evidence" value="ECO:0007669"/>
    <property type="project" value="InterPro"/>
</dbReference>
<evidence type="ECO:0000313" key="5">
    <source>
        <dbReference type="EMBL" id="OEU11162.1"/>
    </source>
</evidence>
<dbReference type="Pfam" id="PF00089">
    <property type="entry name" value="Trypsin"/>
    <property type="match status" value="1"/>
</dbReference>
<dbReference type="SUPFAM" id="SSF50494">
    <property type="entry name" value="Trypsin-like serine proteases"/>
    <property type="match status" value="1"/>
</dbReference>
<dbReference type="InterPro" id="IPR050430">
    <property type="entry name" value="Peptidase_S1"/>
</dbReference>
<dbReference type="PANTHER" id="PTHR24276">
    <property type="entry name" value="POLYSERASE-RELATED"/>
    <property type="match status" value="1"/>
</dbReference>
<proteinExistence type="inferred from homology"/>
<dbReference type="GO" id="GO:0006508">
    <property type="term" value="P:proteolysis"/>
    <property type="evidence" value="ECO:0007669"/>
    <property type="project" value="UniProtKB-KW"/>
</dbReference>
<dbReference type="PROSITE" id="PS00135">
    <property type="entry name" value="TRYPSIN_SER"/>
    <property type="match status" value="1"/>
</dbReference>
<dbReference type="Proteomes" id="UP000095751">
    <property type="component" value="Unassembled WGS sequence"/>
</dbReference>
<keyword evidence="5" id="KW-0378">Hydrolase</keyword>
<dbReference type="EMBL" id="KV784369">
    <property type="protein sequence ID" value="OEU11162.1"/>
    <property type="molecule type" value="Genomic_DNA"/>
</dbReference>
<dbReference type="KEGG" id="fcy:FRACYDRAFT_152518"/>
<evidence type="ECO:0000256" key="3">
    <source>
        <dbReference type="ARBA" id="ARBA00023157"/>
    </source>
</evidence>
<comment type="similarity">
    <text evidence="1">Belongs to the peptidase S1 family.</text>
</comment>
<dbReference type="CDD" id="cd00190">
    <property type="entry name" value="Tryp_SPc"/>
    <property type="match status" value="1"/>
</dbReference>
<feature type="domain" description="Peptidase S1" evidence="4">
    <location>
        <begin position="1"/>
        <end position="212"/>
    </location>
</feature>
<gene>
    <name evidence="5" type="ORF">FRACYDRAFT_152518</name>
</gene>
<organism evidence="5 6">
    <name type="scientific">Fragilariopsis cylindrus CCMP1102</name>
    <dbReference type="NCBI Taxonomy" id="635003"/>
    <lineage>
        <taxon>Eukaryota</taxon>
        <taxon>Sar</taxon>
        <taxon>Stramenopiles</taxon>
        <taxon>Ochrophyta</taxon>
        <taxon>Bacillariophyta</taxon>
        <taxon>Bacillariophyceae</taxon>
        <taxon>Bacillariophycidae</taxon>
        <taxon>Bacillariales</taxon>
        <taxon>Bacillariaceae</taxon>
        <taxon>Fragilariopsis</taxon>
    </lineage>
</organism>
<keyword evidence="6" id="KW-1185">Reference proteome</keyword>
<feature type="non-terminal residue" evidence="5">
    <location>
        <position position="1"/>
    </location>
</feature>
<dbReference type="PANTHER" id="PTHR24276:SF91">
    <property type="entry name" value="AT26814P-RELATED"/>
    <property type="match status" value="1"/>
</dbReference>
<protein>
    <submittedName>
        <fullName evidence="5">Trypsin-like serine protease</fullName>
    </submittedName>
</protein>